<keyword evidence="2" id="KW-1185">Reference proteome</keyword>
<proteinExistence type="predicted"/>
<name>A0ACC2Q078_9NEOP</name>
<protein>
    <submittedName>
        <fullName evidence="1">Uncharacterized protein</fullName>
    </submittedName>
</protein>
<dbReference type="Proteomes" id="UP001231649">
    <property type="component" value="Chromosome 30"/>
</dbReference>
<reference evidence="1" key="1">
    <citation type="submission" date="2023-03" db="EMBL/GenBank/DDBJ databases">
        <title>Chromosome-level genomes of two armyworms, Mythimna separata and Mythimna loreyi, provide insights into the biosynthesis and reception of sex pheromones.</title>
        <authorList>
            <person name="Zhao H."/>
        </authorList>
    </citation>
    <scope>NUCLEOTIDE SEQUENCE</scope>
    <source>
        <strain evidence="1">BeijingLab</strain>
    </source>
</reference>
<comment type="caution">
    <text evidence="1">The sequence shown here is derived from an EMBL/GenBank/DDBJ whole genome shotgun (WGS) entry which is preliminary data.</text>
</comment>
<gene>
    <name evidence="1" type="ORF">PYW08_012269</name>
</gene>
<sequence length="204" mass="23381">MRFFNVFFTLAIVLTAYIGDVIVFRSKYSDSLKFRAITDSLVHASLGFLSSLIFFCHDYNLSVHISALNVTFCTIVSSLIDVDHAFVARSIYLKDMTNLKHRGIFHCTTFWLLITTIILLYSYLEKKTNLYLLSFMLILAYSSHHIRDGNRRGLWLYPFGSSAPIDKPLYLFLLAVLPHLLACVYHIGKSSFEKSIPVDFTMVV</sequence>
<evidence type="ECO:0000313" key="1">
    <source>
        <dbReference type="EMBL" id="KAJ8704949.1"/>
    </source>
</evidence>
<evidence type="ECO:0000313" key="2">
    <source>
        <dbReference type="Proteomes" id="UP001231649"/>
    </source>
</evidence>
<accession>A0ACC2Q078</accession>
<organism evidence="1 2">
    <name type="scientific">Mythimna loreyi</name>
    <dbReference type="NCBI Taxonomy" id="667449"/>
    <lineage>
        <taxon>Eukaryota</taxon>
        <taxon>Metazoa</taxon>
        <taxon>Ecdysozoa</taxon>
        <taxon>Arthropoda</taxon>
        <taxon>Hexapoda</taxon>
        <taxon>Insecta</taxon>
        <taxon>Pterygota</taxon>
        <taxon>Neoptera</taxon>
        <taxon>Endopterygota</taxon>
        <taxon>Lepidoptera</taxon>
        <taxon>Glossata</taxon>
        <taxon>Ditrysia</taxon>
        <taxon>Noctuoidea</taxon>
        <taxon>Noctuidae</taxon>
        <taxon>Noctuinae</taxon>
        <taxon>Hadenini</taxon>
        <taxon>Mythimna</taxon>
    </lineage>
</organism>
<dbReference type="EMBL" id="CM056806">
    <property type="protein sequence ID" value="KAJ8704949.1"/>
    <property type="molecule type" value="Genomic_DNA"/>
</dbReference>